<evidence type="ECO:0000313" key="3">
    <source>
        <dbReference type="Proteomes" id="UP000032900"/>
    </source>
</evidence>
<evidence type="ECO:0000256" key="1">
    <source>
        <dbReference type="SAM" id="MobiDB-lite"/>
    </source>
</evidence>
<accession>A0A0E9LT43</accession>
<name>A0A0E9LT43_9BACT</name>
<dbReference type="Proteomes" id="UP000032900">
    <property type="component" value="Unassembled WGS sequence"/>
</dbReference>
<dbReference type="EMBL" id="BAZW01000002">
    <property type="protein sequence ID" value="GAO28326.1"/>
    <property type="molecule type" value="Genomic_DNA"/>
</dbReference>
<dbReference type="AlphaFoldDB" id="A0A0E9LT43"/>
<proteinExistence type="predicted"/>
<feature type="compositionally biased region" description="Polar residues" evidence="1">
    <location>
        <begin position="234"/>
        <end position="247"/>
    </location>
</feature>
<organism evidence="2 3">
    <name type="scientific">Geofilum rubicundum JCM 15548</name>
    <dbReference type="NCBI Taxonomy" id="1236989"/>
    <lineage>
        <taxon>Bacteria</taxon>
        <taxon>Pseudomonadati</taxon>
        <taxon>Bacteroidota</taxon>
        <taxon>Bacteroidia</taxon>
        <taxon>Marinilabiliales</taxon>
        <taxon>Marinilabiliaceae</taxon>
        <taxon>Geofilum</taxon>
    </lineage>
</organism>
<reference evidence="2 3" key="1">
    <citation type="journal article" date="2015" name="Microbes Environ.">
        <title>Distribution and evolution of nitrogen fixation genes in the phylum bacteroidetes.</title>
        <authorList>
            <person name="Inoue J."/>
            <person name="Oshima K."/>
            <person name="Suda W."/>
            <person name="Sakamoto M."/>
            <person name="Iino T."/>
            <person name="Noda S."/>
            <person name="Hongoh Y."/>
            <person name="Hattori M."/>
            <person name="Ohkuma M."/>
        </authorList>
    </citation>
    <scope>NUCLEOTIDE SEQUENCE [LARGE SCALE GENOMIC DNA]</scope>
    <source>
        <strain evidence="2">JCM 15548</strain>
    </source>
</reference>
<feature type="region of interest" description="Disordered" evidence="1">
    <location>
        <begin position="234"/>
        <end position="254"/>
    </location>
</feature>
<evidence type="ECO:0000313" key="2">
    <source>
        <dbReference type="EMBL" id="GAO28326.1"/>
    </source>
</evidence>
<sequence length="284" mass="34055">MLIMNTLQRIKKEFISDNWENSSIAQFRFNPSEIWYQVASYHWKDDKLNKIHPDHVLDTVNFPVIIKGFTAYLLHYLGDENEQVIIDRYYKMRLREFREAEDKKPGSSMRNLDAEFYHFHISHEKEFVVFSKQINPYINKDDIELIQQYTEAYFNYIQQVYSPKNKKDRQLSVSDWSIVFYYLDEASSQEGTKTERMIKFIQENNVVNIDGDLTTFNFLNKEYHKIKKRINLNDENSNSSMSNKNPQNPLPPERIKNILPFLKKNENAYETADNDRQYLTDLIE</sequence>
<gene>
    <name evidence="2" type="ORF">JCM15548_1406</name>
</gene>
<comment type="caution">
    <text evidence="2">The sequence shown here is derived from an EMBL/GenBank/DDBJ whole genome shotgun (WGS) entry which is preliminary data.</text>
</comment>
<keyword evidence="3" id="KW-1185">Reference proteome</keyword>
<protein>
    <submittedName>
        <fullName evidence="2">Uncharacterized protein</fullName>
    </submittedName>
</protein>